<dbReference type="GO" id="GO:0005886">
    <property type="term" value="C:plasma membrane"/>
    <property type="evidence" value="ECO:0007669"/>
    <property type="project" value="UniProtKB-ARBA"/>
</dbReference>
<name>A0A383RF01_PAEAL</name>
<evidence type="ECO:0000256" key="4">
    <source>
        <dbReference type="ARBA" id="ARBA00022989"/>
    </source>
</evidence>
<dbReference type="RefSeq" id="WP_138186825.1">
    <property type="nucleotide sequence ID" value="NZ_LS992241.1"/>
</dbReference>
<dbReference type="PANTHER" id="PTHR34857">
    <property type="entry name" value="SLL0384 PROTEIN"/>
    <property type="match status" value="1"/>
</dbReference>
<evidence type="ECO:0000313" key="8">
    <source>
        <dbReference type="Proteomes" id="UP000304148"/>
    </source>
</evidence>
<dbReference type="CDD" id="cd16914">
    <property type="entry name" value="EcfT"/>
    <property type="match status" value="1"/>
</dbReference>
<dbReference type="InterPro" id="IPR051611">
    <property type="entry name" value="ECF_transporter_component"/>
</dbReference>
<keyword evidence="5 6" id="KW-0472">Membrane</keyword>
<protein>
    <submittedName>
        <fullName evidence="7">Component of the influx ECF transporters</fullName>
    </submittedName>
</protein>
<evidence type="ECO:0000256" key="2">
    <source>
        <dbReference type="ARBA" id="ARBA00022475"/>
    </source>
</evidence>
<sequence length="275" mass="30949">MAEAFDSARHITIGQYMPGRSLIHQWDSRYKLAAFTLYIGAVAFCQSYAGNIAGLAISLFIVFLARIPIGYALKGLKPALPFLLILALLQLLFNGKVYANGQVYWQYGFIWLTEGGIRLVIVSTMRFVDMMLLVSVLTLTTTTTQLARAMHSLLRPLEKMKVPVHAFCMMITIALRFVPTLALEMDKIRKAQAARGASFGTIPWWRIIKRTQSVFPLIIPLFQLALQRAEQLIAAMESRGYRSHGRTSFRSFEARTPDVMLLVVAIGASYLLIWL</sequence>
<dbReference type="EMBL" id="LS992241">
    <property type="protein sequence ID" value="SYX85084.1"/>
    <property type="molecule type" value="Genomic_DNA"/>
</dbReference>
<dbReference type="Proteomes" id="UP000304148">
    <property type="component" value="Chromosome"/>
</dbReference>
<organism evidence="7 8">
    <name type="scientific">Paenibacillus alvei</name>
    <name type="common">Bacillus alvei</name>
    <dbReference type="NCBI Taxonomy" id="44250"/>
    <lineage>
        <taxon>Bacteria</taxon>
        <taxon>Bacillati</taxon>
        <taxon>Bacillota</taxon>
        <taxon>Bacilli</taxon>
        <taxon>Bacillales</taxon>
        <taxon>Paenibacillaceae</taxon>
        <taxon>Paenibacillus</taxon>
    </lineage>
</organism>
<accession>A0A383RF01</accession>
<keyword evidence="4 6" id="KW-1133">Transmembrane helix</keyword>
<dbReference type="AlphaFoldDB" id="A0A383RF01"/>
<evidence type="ECO:0000256" key="6">
    <source>
        <dbReference type="SAM" id="Phobius"/>
    </source>
</evidence>
<dbReference type="InterPro" id="IPR003339">
    <property type="entry name" value="ABC/ECF_trnsptr_transmembrane"/>
</dbReference>
<evidence type="ECO:0000256" key="1">
    <source>
        <dbReference type="ARBA" id="ARBA00004141"/>
    </source>
</evidence>
<proteinExistence type="predicted"/>
<feature type="transmembrane region" description="Helical" evidence="6">
    <location>
        <begin position="80"/>
        <end position="98"/>
    </location>
</feature>
<comment type="subcellular location">
    <subcellularLocation>
        <location evidence="1">Membrane</location>
        <topology evidence="1">Multi-pass membrane protein</topology>
    </subcellularLocation>
</comment>
<dbReference type="Pfam" id="PF02361">
    <property type="entry name" value="CbiQ"/>
    <property type="match status" value="1"/>
</dbReference>
<feature type="transmembrane region" description="Helical" evidence="6">
    <location>
        <begin position="130"/>
        <end position="150"/>
    </location>
</feature>
<keyword evidence="2" id="KW-1003">Cell membrane</keyword>
<gene>
    <name evidence="7" type="primary">ecfT</name>
    <name evidence="7" type="ORF">PBLR_13506</name>
</gene>
<evidence type="ECO:0000256" key="5">
    <source>
        <dbReference type="ARBA" id="ARBA00023136"/>
    </source>
</evidence>
<feature type="transmembrane region" description="Helical" evidence="6">
    <location>
        <begin position="256"/>
        <end position="274"/>
    </location>
</feature>
<evidence type="ECO:0000256" key="3">
    <source>
        <dbReference type="ARBA" id="ARBA00022692"/>
    </source>
</evidence>
<feature type="transmembrane region" description="Helical" evidence="6">
    <location>
        <begin position="162"/>
        <end position="183"/>
    </location>
</feature>
<evidence type="ECO:0000313" key="7">
    <source>
        <dbReference type="EMBL" id="SYX85084.1"/>
    </source>
</evidence>
<feature type="transmembrane region" description="Helical" evidence="6">
    <location>
        <begin position="55"/>
        <end position="73"/>
    </location>
</feature>
<reference evidence="8" key="1">
    <citation type="submission" date="2018-08" db="EMBL/GenBank/DDBJ databases">
        <authorList>
            <person name="Chevrot R."/>
        </authorList>
    </citation>
    <scope>NUCLEOTIDE SEQUENCE [LARGE SCALE GENOMIC DNA]</scope>
</reference>
<keyword evidence="3 6" id="KW-0812">Transmembrane</keyword>
<dbReference type="PANTHER" id="PTHR34857:SF2">
    <property type="entry name" value="SLL0384 PROTEIN"/>
    <property type="match status" value="1"/>
</dbReference>